<dbReference type="CDD" id="cd18873">
    <property type="entry name" value="NUDIX_NadM_like"/>
    <property type="match status" value="1"/>
</dbReference>
<dbReference type="InterPro" id="IPR015797">
    <property type="entry name" value="NUDIX_hydrolase-like_dom_sf"/>
</dbReference>
<proteinExistence type="predicted"/>
<comment type="caution">
    <text evidence="4">The sequence shown here is derived from an EMBL/GenBank/DDBJ whole genome shotgun (WGS) entry which is preliminary data.</text>
</comment>
<dbReference type="PROSITE" id="PS51462">
    <property type="entry name" value="NUDIX"/>
    <property type="match status" value="1"/>
</dbReference>
<dbReference type="Pfam" id="PF00293">
    <property type="entry name" value="NUDIX"/>
    <property type="match status" value="1"/>
</dbReference>
<dbReference type="InterPro" id="IPR020084">
    <property type="entry name" value="NUDIX_hydrolase_CS"/>
</dbReference>
<dbReference type="InterPro" id="IPR036388">
    <property type="entry name" value="WH-like_DNA-bd_sf"/>
</dbReference>
<dbReference type="PANTHER" id="PTHR43736:SF4">
    <property type="entry name" value="SLR1690 PROTEIN"/>
    <property type="match status" value="1"/>
</dbReference>
<evidence type="ECO:0000259" key="3">
    <source>
        <dbReference type="PROSITE" id="PS51462"/>
    </source>
</evidence>
<name>A0A7X3K1F3_9BACL</name>
<dbReference type="Gene3D" id="1.10.10.10">
    <property type="entry name" value="Winged helix-like DNA-binding domain superfamily/Winged helix DNA-binding domain"/>
    <property type="match status" value="1"/>
</dbReference>
<dbReference type="OrthoDB" id="9786141at2"/>
<evidence type="ECO:0000313" key="5">
    <source>
        <dbReference type="Proteomes" id="UP000490800"/>
    </source>
</evidence>
<dbReference type="SUPFAM" id="SSF55811">
    <property type="entry name" value="Nudix"/>
    <property type="match status" value="1"/>
</dbReference>
<dbReference type="InterPro" id="IPR054105">
    <property type="entry name" value="WHD_NrtR"/>
</dbReference>
<dbReference type="PANTHER" id="PTHR43736">
    <property type="entry name" value="ADP-RIBOSE PYROPHOSPHATASE"/>
    <property type="match status" value="1"/>
</dbReference>
<gene>
    <name evidence="4" type="ORF">EDM21_20820</name>
</gene>
<keyword evidence="1" id="KW-0378">Hydrolase</keyword>
<dbReference type="PROSITE" id="PS00893">
    <property type="entry name" value="NUDIX_BOX"/>
    <property type="match status" value="1"/>
</dbReference>
<dbReference type="Pfam" id="PF21906">
    <property type="entry name" value="WHD_NrtR"/>
    <property type="match status" value="1"/>
</dbReference>
<accession>A0A7X3K1F3</accession>
<organism evidence="4 5">
    <name type="scientific">Paenibacillus lutrae</name>
    <dbReference type="NCBI Taxonomy" id="2078573"/>
    <lineage>
        <taxon>Bacteria</taxon>
        <taxon>Bacillati</taxon>
        <taxon>Bacillota</taxon>
        <taxon>Bacilli</taxon>
        <taxon>Bacillales</taxon>
        <taxon>Paenibacillaceae</taxon>
        <taxon>Paenibacillus</taxon>
    </lineage>
</organism>
<dbReference type="InterPro" id="IPR000086">
    <property type="entry name" value="NUDIX_hydrolase_dom"/>
</dbReference>
<keyword evidence="5" id="KW-1185">Reference proteome</keyword>
<dbReference type="EMBL" id="RHLK01000016">
    <property type="protein sequence ID" value="MVP01926.1"/>
    <property type="molecule type" value="Genomic_DNA"/>
</dbReference>
<dbReference type="AlphaFoldDB" id="A0A7X3K1F3"/>
<sequence length="274" mass="30915">MASDAESAEETRSAAGQAAPNGSEAAGYSAGKYRTPDGAPADIVIFTITSTARKTAKKSLPHRELQVLLIQRKSWPFAGQWALPGGFCKETETMHDCARRELREETGVADVHMEYFNVYSTPDRDPRGWIISHAFFALVHEQYLAGRQAADDAADVKLFTVEEALGMELAFDHKRILQDAADRIRQHMLTTTIAKEFLPAEFTMSELYQVIQTVVPEFEERNFIRKITSTQSRQGIIEEVLDHQGKQKLSNQYSQRAAQLYRFTDYSPQLSIYS</sequence>
<protein>
    <submittedName>
        <fullName evidence="4">NUDIX domain-containing protein</fullName>
    </submittedName>
</protein>
<dbReference type="GO" id="GO:0016787">
    <property type="term" value="F:hydrolase activity"/>
    <property type="evidence" value="ECO:0007669"/>
    <property type="project" value="UniProtKB-KW"/>
</dbReference>
<feature type="domain" description="Nudix hydrolase" evidence="3">
    <location>
        <begin position="36"/>
        <end position="181"/>
    </location>
</feature>
<dbReference type="Proteomes" id="UP000490800">
    <property type="component" value="Unassembled WGS sequence"/>
</dbReference>
<dbReference type="RefSeq" id="WP_157338421.1">
    <property type="nucleotide sequence ID" value="NZ_RHLK01000016.1"/>
</dbReference>
<reference evidence="4 5" key="1">
    <citation type="journal article" date="2019" name="Microorganisms">
        <title>Paenibacillus lutrae sp. nov., A Chitinolytic Species Isolated from A River Otter in Castril Natural Park, Granada, Spain.</title>
        <authorList>
            <person name="Rodriguez M."/>
            <person name="Reina J.C."/>
            <person name="Bejar V."/>
            <person name="Llamas I."/>
        </authorList>
    </citation>
    <scope>NUCLEOTIDE SEQUENCE [LARGE SCALE GENOMIC DNA]</scope>
    <source>
        <strain evidence="4 5">N10</strain>
    </source>
</reference>
<dbReference type="Gene3D" id="3.90.79.10">
    <property type="entry name" value="Nucleoside Triphosphate Pyrophosphohydrolase"/>
    <property type="match status" value="1"/>
</dbReference>
<feature type="region of interest" description="Disordered" evidence="2">
    <location>
        <begin position="1"/>
        <end position="33"/>
    </location>
</feature>
<evidence type="ECO:0000256" key="2">
    <source>
        <dbReference type="SAM" id="MobiDB-lite"/>
    </source>
</evidence>
<evidence type="ECO:0000256" key="1">
    <source>
        <dbReference type="ARBA" id="ARBA00022801"/>
    </source>
</evidence>
<evidence type="ECO:0000313" key="4">
    <source>
        <dbReference type="EMBL" id="MVP01926.1"/>
    </source>
</evidence>